<accession>A0A291B7U1</accession>
<gene>
    <name evidence="1" type="ORF">BTN50_0529</name>
</gene>
<dbReference type="Proteomes" id="UP000218160">
    <property type="component" value="Chromosome 1"/>
</dbReference>
<dbReference type="AlphaFoldDB" id="A0A291B7U1"/>
<protein>
    <recommendedName>
        <fullName evidence="3">Mobile element protein</fullName>
    </recommendedName>
</protein>
<keyword evidence="2" id="KW-1185">Reference proteome</keyword>
<dbReference type="EMBL" id="CP020660">
    <property type="protein sequence ID" value="ATF09056.1"/>
    <property type="molecule type" value="Genomic_DNA"/>
</dbReference>
<evidence type="ECO:0008006" key="3">
    <source>
        <dbReference type="Google" id="ProtNLM"/>
    </source>
</evidence>
<name>A0A291B7U1_9GAMM</name>
<proteinExistence type="predicted"/>
<organism evidence="1 2">
    <name type="scientific">Candidatus Enterovibrio altilux</name>
    <dbReference type="NCBI Taxonomy" id="1927128"/>
    <lineage>
        <taxon>Bacteria</taxon>
        <taxon>Pseudomonadati</taxon>
        <taxon>Pseudomonadota</taxon>
        <taxon>Gammaproteobacteria</taxon>
        <taxon>Vibrionales</taxon>
        <taxon>Vibrionaceae</taxon>
        <taxon>Enterovibrio</taxon>
    </lineage>
</organism>
<reference evidence="2" key="1">
    <citation type="submission" date="2017-04" db="EMBL/GenBank/DDBJ databases">
        <title>Genome evolution of the luminous symbionts of deep sea anglerfish.</title>
        <authorList>
            <person name="Hendry T.A."/>
        </authorList>
    </citation>
    <scope>NUCLEOTIDE SEQUENCE [LARGE SCALE GENOMIC DNA]</scope>
</reference>
<dbReference type="RefSeq" id="WP_161492907.1">
    <property type="nucleotide sequence ID" value="NZ_CP020660.1"/>
</dbReference>
<sequence length="50" mass="5813">MLLRGLQRSIYCVFKLLQLPVAYPHYSCISKQTKTVNAPSKEKLQKPYKT</sequence>
<evidence type="ECO:0000313" key="2">
    <source>
        <dbReference type="Proteomes" id="UP000218160"/>
    </source>
</evidence>
<dbReference type="KEGG" id="elux:BTN50_0529"/>
<evidence type="ECO:0000313" key="1">
    <source>
        <dbReference type="EMBL" id="ATF09056.1"/>
    </source>
</evidence>